<dbReference type="NCBIfam" id="TIGR02894">
    <property type="entry name" value="DNA_bind_RsfA"/>
    <property type="match status" value="1"/>
</dbReference>
<dbReference type="Proteomes" id="UP000480185">
    <property type="component" value="Unassembled WGS sequence"/>
</dbReference>
<evidence type="ECO:0000313" key="4">
    <source>
        <dbReference type="EMBL" id="MRG85506.1"/>
    </source>
</evidence>
<dbReference type="Gene3D" id="1.10.10.60">
    <property type="entry name" value="Homeodomain-like"/>
    <property type="match status" value="1"/>
</dbReference>
<sequence length="164" mass="19443">MVHNRQDAWTEDEDILLAETVLRYIREGKTQLEAFEEVAKQLSRTSAACGFRWNATVRKQYDKAIQLAKEERRNKDKQKPKVVEEENKQSKEPFEFDEAIDLLKRIKETYETSSASSNVVDERIQQISLENEVLKKKIEKYERALEEIKDIWKDVYTDEKEKQG</sequence>
<comment type="caution">
    <text evidence="4">The sequence shown here is derived from an EMBL/GenBank/DDBJ whole genome shotgun (WGS) entry which is preliminary data.</text>
</comment>
<feature type="domain" description="Myb-like" evidence="3">
    <location>
        <begin position="1"/>
        <end position="57"/>
    </location>
</feature>
<accession>A0A6G1X3M6</accession>
<dbReference type="InterPro" id="IPR014243">
    <property type="entry name" value="RsfA-like"/>
</dbReference>
<dbReference type="RefSeq" id="WP_153727447.1">
    <property type="nucleotide sequence ID" value="NZ_WJNH01000002.1"/>
</dbReference>
<dbReference type="InterPro" id="IPR009057">
    <property type="entry name" value="Homeodomain-like_sf"/>
</dbReference>
<keyword evidence="1" id="KW-0175">Coiled coil</keyword>
<feature type="region of interest" description="Disordered" evidence="2">
    <location>
        <begin position="69"/>
        <end position="91"/>
    </location>
</feature>
<reference evidence="4 5" key="1">
    <citation type="submission" date="2019-11" db="EMBL/GenBank/DDBJ databases">
        <authorList>
            <person name="Li J."/>
        </authorList>
    </citation>
    <scope>NUCLEOTIDE SEQUENCE [LARGE SCALE GENOMIC DNA]</scope>
    <source>
        <strain evidence="4 5">J4</strain>
    </source>
</reference>
<dbReference type="SUPFAM" id="SSF46689">
    <property type="entry name" value="Homeodomain-like"/>
    <property type="match status" value="1"/>
</dbReference>
<evidence type="ECO:0000256" key="1">
    <source>
        <dbReference type="SAM" id="Coils"/>
    </source>
</evidence>
<name>A0A6G1X3M6_9BACI</name>
<evidence type="ECO:0000259" key="3">
    <source>
        <dbReference type="PROSITE" id="PS50090"/>
    </source>
</evidence>
<organism evidence="4 5">
    <name type="scientific">Salinibacillus xinjiangensis</name>
    <dbReference type="NCBI Taxonomy" id="1229268"/>
    <lineage>
        <taxon>Bacteria</taxon>
        <taxon>Bacillati</taxon>
        <taxon>Bacillota</taxon>
        <taxon>Bacilli</taxon>
        <taxon>Bacillales</taxon>
        <taxon>Bacillaceae</taxon>
        <taxon>Salinibacillus</taxon>
    </lineage>
</organism>
<proteinExistence type="predicted"/>
<dbReference type="EMBL" id="WJNH01000002">
    <property type="protein sequence ID" value="MRG85506.1"/>
    <property type="molecule type" value="Genomic_DNA"/>
</dbReference>
<protein>
    <submittedName>
        <fullName evidence="4">RsfA family transcriptional regulator</fullName>
    </submittedName>
</protein>
<keyword evidence="5" id="KW-1185">Reference proteome</keyword>
<evidence type="ECO:0000256" key="2">
    <source>
        <dbReference type="SAM" id="MobiDB-lite"/>
    </source>
</evidence>
<dbReference type="OrthoDB" id="2845592at2"/>
<evidence type="ECO:0000313" key="5">
    <source>
        <dbReference type="Proteomes" id="UP000480185"/>
    </source>
</evidence>
<dbReference type="InterPro" id="IPR001005">
    <property type="entry name" value="SANT/Myb"/>
</dbReference>
<feature type="coiled-coil region" evidence="1">
    <location>
        <begin position="124"/>
        <end position="151"/>
    </location>
</feature>
<dbReference type="PANTHER" id="PTHR41302">
    <property type="entry name" value="PRESPORE-SPECIFIC TRANSCRIPTIONAL REGULATOR RSFA-RELATED"/>
    <property type="match status" value="1"/>
</dbReference>
<dbReference type="Pfam" id="PF13921">
    <property type="entry name" value="Myb_DNA-bind_6"/>
    <property type="match status" value="1"/>
</dbReference>
<dbReference type="PROSITE" id="PS50090">
    <property type="entry name" value="MYB_LIKE"/>
    <property type="match status" value="1"/>
</dbReference>
<dbReference type="PANTHER" id="PTHR41302:SF2">
    <property type="entry name" value="PRESPORE SPECIFIC TRANSCRIPTIONAL ACTIVATOR RSFA"/>
    <property type="match status" value="1"/>
</dbReference>
<gene>
    <name evidence="4" type="ORF">GH754_04075</name>
</gene>
<dbReference type="AlphaFoldDB" id="A0A6G1X3M6"/>